<dbReference type="EMBL" id="KV440974">
    <property type="protein sequence ID" value="OAD77425.1"/>
    <property type="molecule type" value="Genomic_DNA"/>
</dbReference>
<organism evidence="2 3">
    <name type="scientific">Phycomyces blakesleeanus (strain ATCC 8743b / DSM 1359 / FGSC 10004 / NBRC 33097 / NRRL 1555)</name>
    <dbReference type="NCBI Taxonomy" id="763407"/>
    <lineage>
        <taxon>Eukaryota</taxon>
        <taxon>Fungi</taxon>
        <taxon>Fungi incertae sedis</taxon>
        <taxon>Mucoromycota</taxon>
        <taxon>Mucoromycotina</taxon>
        <taxon>Mucoromycetes</taxon>
        <taxon>Mucorales</taxon>
        <taxon>Phycomycetaceae</taxon>
        <taxon>Phycomyces</taxon>
    </lineage>
</organism>
<dbReference type="PROSITE" id="PS51257">
    <property type="entry name" value="PROKAR_LIPOPROTEIN"/>
    <property type="match status" value="1"/>
</dbReference>
<reference evidence="3" key="1">
    <citation type="submission" date="2015-06" db="EMBL/GenBank/DDBJ databases">
        <title>Expansion of signal transduction pathways in fungi by whole-genome duplication.</title>
        <authorList>
            <consortium name="DOE Joint Genome Institute"/>
            <person name="Corrochano L.M."/>
            <person name="Kuo A."/>
            <person name="Marcet-Houben M."/>
            <person name="Polaino S."/>
            <person name="Salamov A."/>
            <person name="Villalobos J.M."/>
            <person name="Alvarez M.I."/>
            <person name="Avalos J."/>
            <person name="Benito E.P."/>
            <person name="Benoit I."/>
            <person name="Burger G."/>
            <person name="Camino L.P."/>
            <person name="Canovas D."/>
            <person name="Cerda-Olmedo E."/>
            <person name="Cheng J.-F."/>
            <person name="Dominguez A."/>
            <person name="Elias M."/>
            <person name="Eslava A.P."/>
            <person name="Glaser F."/>
            <person name="Grimwood J."/>
            <person name="Gutierrez G."/>
            <person name="Heitman J."/>
            <person name="Henrissat B."/>
            <person name="Iturriaga E.A."/>
            <person name="Lang B.F."/>
            <person name="Lavin J.L."/>
            <person name="Lee S."/>
            <person name="Li W."/>
            <person name="Lindquist E."/>
            <person name="Lopez-Garcia S."/>
            <person name="Luque E.M."/>
            <person name="Marcos A.T."/>
            <person name="Martin J."/>
            <person name="McCluskey K."/>
            <person name="Medina H.R."/>
            <person name="Miralles-Duran A."/>
            <person name="Miyazaki A."/>
            <person name="Munoz-Torres E."/>
            <person name="Oguiza J.A."/>
            <person name="Ohm R."/>
            <person name="Olmedo M."/>
            <person name="Orejas M."/>
            <person name="Ortiz-Castellanos L."/>
            <person name="Pisabarro A.G."/>
            <person name="Rodriguez-Romero J."/>
            <person name="Ruiz-Herrera J."/>
            <person name="Ruiz-Vazquez R."/>
            <person name="Sanz C."/>
            <person name="Schackwitz W."/>
            <person name="Schmutz J."/>
            <person name="Shahriari M."/>
            <person name="Shelest E."/>
            <person name="Silva-Franco F."/>
            <person name="Soanes D."/>
            <person name="Syed K."/>
            <person name="Tagua V.G."/>
            <person name="Talbot N.J."/>
            <person name="Thon M."/>
            <person name="De vries R.P."/>
            <person name="Wiebenga A."/>
            <person name="Yadav J.S."/>
            <person name="Braun E.L."/>
            <person name="Baker S."/>
            <person name="Garre V."/>
            <person name="Horwitz B."/>
            <person name="Torres-Martinez S."/>
            <person name="Idnurm A."/>
            <person name="Herrera-Estrella A."/>
            <person name="Gabaldon T."/>
            <person name="Grigoriev I.V."/>
        </authorList>
    </citation>
    <scope>NUCLEOTIDE SEQUENCE [LARGE SCALE GENOMIC DNA]</scope>
    <source>
        <strain evidence="3">NRRL 1555(-)</strain>
    </source>
</reference>
<feature type="chain" id="PRO_5007840925" description="Secreted effector protein" evidence="1">
    <location>
        <begin position="25"/>
        <end position="143"/>
    </location>
</feature>
<evidence type="ECO:0000313" key="2">
    <source>
        <dbReference type="EMBL" id="OAD77425.1"/>
    </source>
</evidence>
<dbReference type="RefSeq" id="XP_018295465.1">
    <property type="nucleotide sequence ID" value="XM_018439083.1"/>
</dbReference>
<dbReference type="OrthoDB" id="2265046at2759"/>
<evidence type="ECO:0000313" key="3">
    <source>
        <dbReference type="Proteomes" id="UP000077315"/>
    </source>
</evidence>
<gene>
    <name evidence="2" type="ORF">PHYBLDRAFT_185488</name>
</gene>
<dbReference type="VEuPathDB" id="FungiDB:PHYBLDRAFT_185488"/>
<feature type="signal peptide" evidence="1">
    <location>
        <begin position="1"/>
        <end position="24"/>
    </location>
</feature>
<sequence length="143" mass="16358">MFHRSSILMQILFILCTLLLLVSCRPYEIRKSGGAESLELSRPSQFQMDVYSRPSRRGTVQRIRSKRKRSVSTPCWNLQSKHVGSIDLNDPLTKITFYRSPECQGAPVRVLQGTSTKQLNIKARSVKVVRIRPIYFSTPEDSS</sequence>
<keyword evidence="3" id="KW-1185">Reference proteome</keyword>
<evidence type="ECO:0008006" key="4">
    <source>
        <dbReference type="Google" id="ProtNLM"/>
    </source>
</evidence>
<dbReference type="InParanoid" id="A0A162XZ84"/>
<keyword evidence="1" id="KW-0732">Signal</keyword>
<dbReference type="Proteomes" id="UP000077315">
    <property type="component" value="Unassembled WGS sequence"/>
</dbReference>
<evidence type="ECO:0000256" key="1">
    <source>
        <dbReference type="SAM" id="SignalP"/>
    </source>
</evidence>
<dbReference type="GeneID" id="28999989"/>
<proteinExistence type="predicted"/>
<accession>A0A162XZ84</accession>
<name>A0A162XZ84_PHYB8</name>
<protein>
    <recommendedName>
        <fullName evidence="4">Secreted effector protein</fullName>
    </recommendedName>
</protein>
<dbReference type="AlphaFoldDB" id="A0A162XZ84"/>